<dbReference type="Proteomes" id="UP000527355">
    <property type="component" value="Unassembled WGS sequence"/>
</dbReference>
<sequence length="377" mass="39136">MNGHGEPAPDGRVGLIHQHAGSSAPAPDEGLSGVPRASKSRSSSGRIGGCGPAFRKGPCFSHDRPAPQLSRSPLFLLALWKAAPHPLHPPVAPERTQASLCEPGSQGGHWASPGGPALEMGNWLQNSPSPPPTGPEHSPPFSAPLPHCLIVTEALHQPAVPLPCSSGQGTGDSVHPCSDPSLPPLQPAPLARSGLSSVGAALRPRRAGCQPGQGAALQPSGQVPACLSLLDASSNRELPLSRSSPLRARTRRGFAEPSPAFCICLRGSRSPPHPLCPPLSAGSQLPLGPLLPVRWSKPPIKGQLWGPRPGPNDSRLHLSRLSPRLCPCSLGAGTGPFALLFCREPRGGRGSPLPCPAALDLPVERLQSPLSFLWPLC</sequence>
<name>A0A7J8AMU6_MYOMY</name>
<feature type="compositionally biased region" description="Low complexity" evidence="1">
    <location>
        <begin position="32"/>
        <end position="45"/>
    </location>
</feature>
<evidence type="ECO:0000313" key="2">
    <source>
        <dbReference type="EMBL" id="KAF6387772.1"/>
    </source>
</evidence>
<feature type="compositionally biased region" description="Pro residues" evidence="1">
    <location>
        <begin position="128"/>
        <end position="143"/>
    </location>
</feature>
<evidence type="ECO:0000256" key="1">
    <source>
        <dbReference type="SAM" id="MobiDB-lite"/>
    </source>
</evidence>
<dbReference type="AlphaFoldDB" id="A0A7J8AMU6"/>
<organism evidence="2 3">
    <name type="scientific">Myotis myotis</name>
    <name type="common">Greater mouse-eared bat</name>
    <name type="synonym">Vespertilio myotis</name>
    <dbReference type="NCBI Taxonomy" id="51298"/>
    <lineage>
        <taxon>Eukaryota</taxon>
        <taxon>Metazoa</taxon>
        <taxon>Chordata</taxon>
        <taxon>Craniata</taxon>
        <taxon>Vertebrata</taxon>
        <taxon>Euteleostomi</taxon>
        <taxon>Mammalia</taxon>
        <taxon>Eutheria</taxon>
        <taxon>Laurasiatheria</taxon>
        <taxon>Chiroptera</taxon>
        <taxon>Yangochiroptera</taxon>
        <taxon>Vespertilionidae</taxon>
        <taxon>Myotis</taxon>
    </lineage>
</organism>
<feature type="region of interest" description="Disordered" evidence="1">
    <location>
        <begin position="88"/>
        <end position="143"/>
    </location>
</feature>
<keyword evidence="3" id="KW-1185">Reference proteome</keyword>
<protein>
    <submittedName>
        <fullName evidence="2">Uncharacterized protein</fullName>
    </submittedName>
</protein>
<evidence type="ECO:0000313" key="3">
    <source>
        <dbReference type="Proteomes" id="UP000527355"/>
    </source>
</evidence>
<accession>A0A7J8AMU6</accession>
<comment type="caution">
    <text evidence="2">The sequence shown here is derived from an EMBL/GenBank/DDBJ whole genome shotgun (WGS) entry which is preliminary data.</text>
</comment>
<reference evidence="2 3" key="1">
    <citation type="journal article" date="2020" name="Nature">
        <title>Six reference-quality genomes reveal evolution of bat adaptations.</title>
        <authorList>
            <person name="Jebb D."/>
            <person name="Huang Z."/>
            <person name="Pippel M."/>
            <person name="Hughes G.M."/>
            <person name="Lavrichenko K."/>
            <person name="Devanna P."/>
            <person name="Winkler S."/>
            <person name="Jermiin L.S."/>
            <person name="Skirmuntt E.C."/>
            <person name="Katzourakis A."/>
            <person name="Burkitt-Gray L."/>
            <person name="Ray D.A."/>
            <person name="Sullivan K.A.M."/>
            <person name="Roscito J.G."/>
            <person name="Kirilenko B.M."/>
            <person name="Davalos L.M."/>
            <person name="Corthals A.P."/>
            <person name="Power M.L."/>
            <person name="Jones G."/>
            <person name="Ransome R.D."/>
            <person name="Dechmann D.K.N."/>
            <person name="Locatelli A.G."/>
            <person name="Puechmaille S.J."/>
            <person name="Fedrigo O."/>
            <person name="Jarvis E.D."/>
            <person name="Hiller M."/>
            <person name="Vernes S.C."/>
            <person name="Myers E.W."/>
            <person name="Teeling E.C."/>
        </authorList>
    </citation>
    <scope>NUCLEOTIDE SEQUENCE [LARGE SCALE GENOMIC DNA]</scope>
    <source>
        <strain evidence="2">MMyoMyo1</strain>
        <tissue evidence="2">Flight muscle</tissue>
    </source>
</reference>
<feature type="region of interest" description="Disordered" evidence="1">
    <location>
        <begin position="1"/>
        <end position="51"/>
    </location>
</feature>
<proteinExistence type="predicted"/>
<dbReference type="EMBL" id="JABWUV010000001">
    <property type="protein sequence ID" value="KAF6387772.1"/>
    <property type="molecule type" value="Genomic_DNA"/>
</dbReference>
<gene>
    <name evidence="2" type="ORF">mMyoMyo1_008207</name>
</gene>